<feature type="domain" description="Carrier" evidence="5">
    <location>
        <begin position="784"/>
        <end position="861"/>
    </location>
</feature>
<dbReference type="Gene3D" id="3.30.559.10">
    <property type="entry name" value="Chloramphenicol acetyltransferase-like domain"/>
    <property type="match status" value="3"/>
</dbReference>
<keyword evidence="1" id="KW-0596">Phosphopantetheine</keyword>
<dbReference type="OrthoDB" id="416786at2759"/>
<proteinExistence type="predicted"/>
<comment type="caution">
    <text evidence="6">The sequence shown here is derived from an EMBL/GenBank/DDBJ whole genome shotgun (WGS) entry which is preliminary data.</text>
</comment>
<sequence>MDPSAFPMPKILDGYSYTEWPDLTADRSPLDCIHVASEDIAAHGMSEETIHAVILSALARILGAYCGASDILLAVQVGQNEDAAFVRILWDETKLWEELLAESKTALLDAVNQPVADELIREALSLSNSQYPCMALLNLDAPVSRVSDRYPAMLSYHTSSSQLKLLARTTVLHPTISNQIVAQISTLIGHILSHPRAKVAQTPPFPPELMSICERGTEEEVASAYPHLPAVDFAPDYLSMRATDMPSVEAVRWYSELSLESPQLEFESVSYTNFHKKANQVARWLLHLGLKEEDRVAVCLDRNLHFHTAMMGIMRAGACYVPIDPELPLERKLYIAKDAAATFVLTSTSIASPEVFGKRTLYIEEESSQNEISRELDDDVNCMKLDNLAYLLYTSGTTGNPKGCLLTHRGLSQAILALSSTAADVRMDSTHHGRYLAVASIAFDVHLAETIVPIALGMPLFSARRSQLLENLPIYVKELQITHLGIVPSLIEATLNAAQGGVEGSDIALRYIASGGEKMSDSILDKWANHSQVRLANFYGPSEVTIGCCARYMTPSTPRANIGRSFANVSSYVVDADLNILCRGSVGELVVEGPLVGRGYHGRPDLTAKVFLEWPRPGCWAYRTGDLVRMMPDSTIEIVGRIDTQIKLRGVRIESEGISAIVRKAAPPTNNFVLDVTTILAKHPAIGADQLVSLFSWEKNPISIRKSKRPEVAIPPPGLLKQIKSKCELELPAYMRPSHFIPLGWLPLSSNGKTDVKILLDIFQKLDVSVLAKLSTIPDSSASRPCTEAEKKVFEVLCRHVALPFDDPQPDINVFECGLDSMGVIRFVTELRGIFNAKLSASDVMKSPRLSDIASQLRPSIPQSGVSQPSKSIAAIEGSLEEISSVYGSNNIDQILSPFTVQEGVLARSADSDTLYVQHILLLLKQDASLPKLRQAWNAVSSRHSVLRTVFFFGRTLAQVVLKGGICKLQWKKQAFHEGESSFRDFFLGREALAITRDINQNISTIPPYRLRVYSSAGATHLALSIHHALFDGIALPVLFQQVEREYFGLHPRTMAQPLDILDRIASINLDDAQTLWKTHFSGFKWAPSTLVASDPLSTQRLIVPFKAPLSSVKQLATAQQVTLQALFTCAFADVAARRIYRRRDIAFGVLRSGRLLPIENIDGALVPLVSVVPIRVDLRHTEGSLRKIQQSVSSTIDYEHVPLGKVQSWVRPGHPLFELLFSVSVDASSPSSIWEVIESEPPESDYPLAVEVVLNPKNDSLLVQAAWVDGEHSSLIRDCLQEFERIVHDLGQNPTLYLGQSLRHLPLDSLDLDDPLDVKEPIPAIDHDSIDLALLNDLRDMISNFLGINPIVLTPSMSFVSMGLDSIKSVGLAKALAKIGFSVTSTDLLRNSTLAGLGAHLTSKKSKTTLCLPEELLDPDIRSELDKEQLTLSEDDIVRPFPTTALQTGMLSQTINSQGKLYVHMFPLRLSPEIEANRLQEAWKTAIGTFAILRTTFHFLTDAGRWVQVVHTTQDLKWSVACLSGDDDYATALEDFSSDIRLYEETSFRRPPFWIRLFQTHTDEGKESPTSLVFAMHHALYDGLSIGKLLEAVETFYRGQPFECTKQFHELLPHFAMQEKEGTPFWLNKLRLYHPGRLQRSSSESTSVISVTSEKYVPFKDGEVKALLTRAAVTAQCIGQAAWAKLISKYTGALDVVFGHTVSGRSIPGAEDVIGPVLNTVLCCLRLRKDMRNIDFLRLIHEFNLEALPWQQASLREIQKALGVDKIYDSLFLFQMGKAEQNEARLWAFDENVTDRDVQIQYPLNVEMFYDDSGFTLKCASLLNYFDQIALEELVNNLQRILEEFIEDPNDLICDGLPKLSNGDAYVNDFARGEAMESAVVLSEAHPMVDPSVYLPILASLTKAPVALIQPSTSLVALGIDSITAIQVIGKFRQAGLKISASDVISSQTIGEMLQKMVPIQNIDPLHELEVSEEVSDDERVAICGRIGYPPNEVEAVSIASSGMKWLIGAWQKSCGTRFQHVFPFELPYDIDIAKLRSAWYDLVRRHPILRSTFACAPGKQEPRVVTFKPFPQSSWSEEFVREDVFFRSILQRMKTMVSNPPSTSAPFTQALLFGSNRHSYLILHLHHFQYDAWSLQLLVHELSSVYKGLTTNVSPDMHSFLRYSVPNKKHLAAQEKYWKGHFPTRFEPILFPVLNCDAGNIPPIRRLIRTNKACIRNVSQYETRARLLGVSLHSIMLATWARVQGDISFSSSSTFGLWHSGRTGGLEDIGDLAVPCMNVLPMHVSAIDRNLLEVARSIQQDLQRRTSIVEQSDLVQVGEWVNKARKPLCNVFVNIIKVAPDVSARDTIMKPAAAPYFVPDSVVHHTDDTVGNLPVTQLIKDDIFVDIAVIDKTDGVLMSIDAAAYMLDEKQADMLISRWVQEVEKILKS</sequence>
<dbReference type="FunFam" id="3.40.50.980:FF:000001">
    <property type="entry name" value="Non-ribosomal peptide synthetase"/>
    <property type="match status" value="1"/>
</dbReference>
<dbReference type="InterPro" id="IPR020845">
    <property type="entry name" value="AMP-binding_CS"/>
</dbReference>
<dbReference type="InterPro" id="IPR001242">
    <property type="entry name" value="Condensation_dom"/>
</dbReference>
<evidence type="ECO:0000256" key="4">
    <source>
        <dbReference type="ARBA" id="ARBA00023268"/>
    </source>
</evidence>
<dbReference type="Pfam" id="PF00668">
    <property type="entry name" value="Condensation"/>
    <property type="match status" value="3"/>
</dbReference>
<dbReference type="EMBL" id="CACVBS010000112">
    <property type="protein sequence ID" value="CAA7271648.1"/>
    <property type="molecule type" value="Genomic_DNA"/>
</dbReference>
<dbReference type="InterPro" id="IPR036736">
    <property type="entry name" value="ACP-like_sf"/>
</dbReference>
<dbReference type="Gene3D" id="3.30.559.30">
    <property type="entry name" value="Nonribosomal peptide synthetase, condensation domain"/>
    <property type="match status" value="3"/>
</dbReference>
<dbReference type="NCBIfam" id="TIGR01733">
    <property type="entry name" value="AA-adenyl-dom"/>
    <property type="match status" value="1"/>
</dbReference>
<dbReference type="SUPFAM" id="SSF52777">
    <property type="entry name" value="CoA-dependent acyltransferases"/>
    <property type="match status" value="6"/>
</dbReference>
<dbReference type="InterPro" id="IPR045851">
    <property type="entry name" value="AMP-bd_C_sf"/>
</dbReference>
<evidence type="ECO:0000259" key="5">
    <source>
        <dbReference type="PROSITE" id="PS50075"/>
    </source>
</evidence>
<dbReference type="InterPro" id="IPR009081">
    <property type="entry name" value="PP-bd_ACP"/>
</dbReference>
<dbReference type="Gene3D" id="3.30.300.30">
    <property type="match status" value="1"/>
</dbReference>
<dbReference type="InterPro" id="IPR000873">
    <property type="entry name" value="AMP-dep_synth/lig_dom"/>
</dbReference>
<feature type="domain" description="Carrier" evidence="5">
    <location>
        <begin position="1886"/>
        <end position="1962"/>
    </location>
</feature>
<dbReference type="InterPro" id="IPR042099">
    <property type="entry name" value="ANL_N_sf"/>
</dbReference>
<accession>A0A8S0WUI4</accession>
<dbReference type="PROSITE" id="PS00455">
    <property type="entry name" value="AMP_BINDING"/>
    <property type="match status" value="1"/>
</dbReference>
<dbReference type="Pfam" id="PF00501">
    <property type="entry name" value="AMP-binding"/>
    <property type="match status" value="1"/>
</dbReference>
<dbReference type="PROSITE" id="PS50075">
    <property type="entry name" value="CARRIER"/>
    <property type="match status" value="3"/>
</dbReference>
<evidence type="ECO:0000313" key="6">
    <source>
        <dbReference type="EMBL" id="CAA7271648.1"/>
    </source>
</evidence>
<dbReference type="InterPro" id="IPR010071">
    <property type="entry name" value="AA_adenyl_dom"/>
</dbReference>
<reference evidence="6 7" key="1">
    <citation type="submission" date="2020-01" db="EMBL/GenBank/DDBJ databases">
        <authorList>
            <person name="Gupta K D."/>
        </authorList>
    </citation>
    <scope>NUCLEOTIDE SEQUENCE [LARGE SCALE GENOMIC DNA]</scope>
</reference>
<dbReference type="Gene3D" id="3.40.50.12780">
    <property type="entry name" value="N-terminal domain of ligase-like"/>
    <property type="match status" value="1"/>
</dbReference>
<dbReference type="Proteomes" id="UP000467700">
    <property type="component" value="Unassembled WGS sequence"/>
</dbReference>
<dbReference type="GO" id="GO:0016874">
    <property type="term" value="F:ligase activity"/>
    <property type="evidence" value="ECO:0007669"/>
    <property type="project" value="UniProtKB-KW"/>
</dbReference>
<feature type="domain" description="Carrier" evidence="5">
    <location>
        <begin position="1333"/>
        <end position="1406"/>
    </location>
</feature>
<name>A0A8S0WUI4_CYCAE</name>
<dbReference type="Gene3D" id="1.10.1200.10">
    <property type="entry name" value="ACP-like"/>
    <property type="match status" value="3"/>
</dbReference>
<dbReference type="InterPro" id="IPR020806">
    <property type="entry name" value="PKS_PP-bd"/>
</dbReference>
<dbReference type="SUPFAM" id="SSF56801">
    <property type="entry name" value="Acetyl-CoA synthetase-like"/>
    <property type="match status" value="1"/>
</dbReference>
<keyword evidence="4" id="KW-0511">Multifunctional enzyme</keyword>
<dbReference type="GO" id="GO:0031177">
    <property type="term" value="F:phosphopantetheine binding"/>
    <property type="evidence" value="ECO:0007669"/>
    <property type="project" value="InterPro"/>
</dbReference>
<evidence type="ECO:0000256" key="2">
    <source>
        <dbReference type="ARBA" id="ARBA00022553"/>
    </source>
</evidence>
<dbReference type="InterPro" id="IPR006162">
    <property type="entry name" value="Ppantetheine_attach_site"/>
</dbReference>
<dbReference type="SUPFAM" id="SSF47336">
    <property type="entry name" value="ACP-like"/>
    <property type="match status" value="3"/>
</dbReference>
<dbReference type="PANTHER" id="PTHR45527:SF1">
    <property type="entry name" value="FATTY ACID SYNTHASE"/>
    <property type="match status" value="1"/>
</dbReference>
<evidence type="ECO:0000256" key="3">
    <source>
        <dbReference type="ARBA" id="ARBA00022598"/>
    </source>
</evidence>
<dbReference type="PANTHER" id="PTHR45527">
    <property type="entry name" value="NONRIBOSOMAL PEPTIDE SYNTHETASE"/>
    <property type="match status" value="1"/>
</dbReference>
<dbReference type="GO" id="GO:0005737">
    <property type="term" value="C:cytoplasm"/>
    <property type="evidence" value="ECO:0007669"/>
    <property type="project" value="TreeGrafter"/>
</dbReference>
<keyword evidence="7" id="KW-1185">Reference proteome</keyword>
<keyword evidence="2" id="KW-0597">Phosphoprotein</keyword>
<dbReference type="GO" id="GO:0043041">
    <property type="term" value="P:amino acid activation for nonribosomal peptide biosynthetic process"/>
    <property type="evidence" value="ECO:0007669"/>
    <property type="project" value="TreeGrafter"/>
</dbReference>
<dbReference type="SMART" id="SM00823">
    <property type="entry name" value="PKS_PP"/>
    <property type="match status" value="3"/>
</dbReference>
<evidence type="ECO:0000256" key="1">
    <source>
        <dbReference type="ARBA" id="ARBA00022450"/>
    </source>
</evidence>
<dbReference type="PROSITE" id="PS00012">
    <property type="entry name" value="PHOSPHOPANTETHEINE"/>
    <property type="match status" value="2"/>
</dbReference>
<evidence type="ECO:0000313" key="7">
    <source>
        <dbReference type="Proteomes" id="UP000467700"/>
    </source>
</evidence>
<dbReference type="InterPro" id="IPR023213">
    <property type="entry name" value="CAT-like_dom_sf"/>
</dbReference>
<dbReference type="GO" id="GO:0044550">
    <property type="term" value="P:secondary metabolite biosynthetic process"/>
    <property type="evidence" value="ECO:0007669"/>
    <property type="project" value="TreeGrafter"/>
</dbReference>
<protein>
    <recommendedName>
        <fullName evidence="5">Carrier domain-containing protein</fullName>
    </recommendedName>
</protein>
<keyword evidence="3" id="KW-0436">Ligase</keyword>
<organism evidence="6 7">
    <name type="scientific">Cyclocybe aegerita</name>
    <name type="common">Black poplar mushroom</name>
    <name type="synonym">Agrocybe aegerita</name>
    <dbReference type="NCBI Taxonomy" id="1973307"/>
    <lineage>
        <taxon>Eukaryota</taxon>
        <taxon>Fungi</taxon>
        <taxon>Dikarya</taxon>
        <taxon>Basidiomycota</taxon>
        <taxon>Agaricomycotina</taxon>
        <taxon>Agaricomycetes</taxon>
        <taxon>Agaricomycetidae</taxon>
        <taxon>Agaricales</taxon>
        <taxon>Agaricineae</taxon>
        <taxon>Bolbitiaceae</taxon>
        <taxon>Cyclocybe</taxon>
    </lineage>
</organism>
<gene>
    <name evidence="6" type="ORF">AAE3_LOCUS13777</name>
</gene>
<dbReference type="Pfam" id="PF00550">
    <property type="entry name" value="PP-binding"/>
    <property type="match status" value="3"/>
</dbReference>